<protein>
    <submittedName>
        <fullName evidence="2">AAA family ATPase</fullName>
    </submittedName>
</protein>
<proteinExistence type="predicted"/>
<evidence type="ECO:0000313" key="2">
    <source>
        <dbReference type="EMBL" id="UTY39256.1"/>
    </source>
</evidence>
<dbReference type="InterPro" id="IPR027417">
    <property type="entry name" value="P-loop_NTPase"/>
</dbReference>
<keyword evidence="3" id="KW-1185">Reference proteome</keyword>
<dbReference type="Pfam" id="PF09820">
    <property type="entry name" value="AAA-ATPase_like"/>
    <property type="match status" value="1"/>
</dbReference>
<dbReference type="Gene3D" id="3.40.50.300">
    <property type="entry name" value="P-loop containing nucleotide triphosphate hydrolases"/>
    <property type="match status" value="1"/>
</dbReference>
<feature type="domain" description="AAA-ATPase-like" evidence="1">
    <location>
        <begin position="32"/>
        <end position="255"/>
    </location>
</feature>
<dbReference type="SUPFAM" id="SSF52540">
    <property type="entry name" value="P-loop containing nucleoside triphosphate hydrolases"/>
    <property type="match status" value="1"/>
</dbReference>
<evidence type="ECO:0000313" key="3">
    <source>
        <dbReference type="Proteomes" id="UP001060112"/>
    </source>
</evidence>
<dbReference type="Proteomes" id="UP001060112">
    <property type="component" value="Chromosome"/>
</dbReference>
<sequence length="375" mass="44697">MSIIEQEFVLIWWHLCYTYDMKEGVTMKKALPIGVMDYRKLISENYYNVDKSLIIKDFLERKTVVTLITRPRRFGKTLNMSMMAEFFDITKDSKELFKDTKIMETEYASFINQYPTLFISFANAKESQYDIIRTIKKEISKEYQKYNHLFMNLDDYDQSDFDLIKKSLTNHQDDFKGVNDSLSFLMTKLENHYHKKVMVFIDEYDTPFIEAHINGFYDDLKHDLSSLLHNTLKTSSSLQYAMLTGIQRVAKENIFSDLNNIVVCTVKDYHYDQYFGFTEDETKAFLEYYHLTLDEDVKNMYDGYHIGNHDIYNPWSIINYIDKKELRPYWLNTSSNKMIRDAIQDCDISFKQDYEKLIKTGQIETLVQMETSFLK</sequence>
<dbReference type="InterPro" id="IPR018631">
    <property type="entry name" value="AAA-ATPase-like_dom"/>
</dbReference>
<dbReference type="RefSeq" id="WP_290140237.1">
    <property type="nucleotide sequence ID" value="NZ_CP101620.1"/>
</dbReference>
<evidence type="ECO:0000259" key="1">
    <source>
        <dbReference type="Pfam" id="PF09820"/>
    </source>
</evidence>
<dbReference type="PANTHER" id="PTHR34825:SF1">
    <property type="entry name" value="AAA-ATPASE-LIKE DOMAIN-CONTAINING PROTEIN"/>
    <property type="match status" value="1"/>
</dbReference>
<accession>A0ABY5I4Y3</accession>
<gene>
    <name evidence="2" type="ORF">NMU03_17205</name>
</gene>
<dbReference type="PANTHER" id="PTHR34825">
    <property type="entry name" value="CONSERVED PROTEIN, WITH A WEAK D-GALACTARATE DEHYDRATASE/ALTRONATE HYDROLASE DOMAIN"/>
    <property type="match status" value="1"/>
</dbReference>
<dbReference type="EMBL" id="CP101620">
    <property type="protein sequence ID" value="UTY39256.1"/>
    <property type="molecule type" value="Genomic_DNA"/>
</dbReference>
<organism evidence="2 3">
    <name type="scientific">Allocoprobacillus halotolerans</name>
    <dbReference type="NCBI Taxonomy" id="2944914"/>
    <lineage>
        <taxon>Bacteria</taxon>
        <taxon>Bacillati</taxon>
        <taxon>Bacillota</taxon>
        <taxon>Erysipelotrichia</taxon>
        <taxon>Erysipelotrichales</taxon>
        <taxon>Erysipelotrichaceae</taxon>
        <taxon>Allocoprobacillus</taxon>
    </lineage>
</organism>
<reference evidence="2" key="1">
    <citation type="submission" date="2022-07" db="EMBL/GenBank/DDBJ databases">
        <title>Faecal culturing of patients with breast cancer.</title>
        <authorList>
            <person name="Teng N.M.Y."/>
            <person name="Kiu R."/>
            <person name="Evans R."/>
            <person name="Baker D.J."/>
            <person name="Zenner C."/>
            <person name="Robinson S.D."/>
            <person name="Hall L.J."/>
        </authorList>
    </citation>
    <scope>NUCLEOTIDE SEQUENCE</scope>
    <source>
        <strain evidence="2">LH1062</strain>
    </source>
</reference>
<name>A0ABY5I4Y3_9FIRM</name>